<evidence type="ECO:0000313" key="6">
    <source>
        <dbReference type="EMBL" id="KAF5839509.1"/>
    </source>
</evidence>
<dbReference type="PROSITE" id="PS50280">
    <property type="entry name" value="SET"/>
    <property type="match status" value="1"/>
</dbReference>
<organism evidence="6 7">
    <name type="scientific">Dunaliella salina</name>
    <name type="common">Green alga</name>
    <name type="synonym">Protococcus salinus</name>
    <dbReference type="NCBI Taxonomy" id="3046"/>
    <lineage>
        <taxon>Eukaryota</taxon>
        <taxon>Viridiplantae</taxon>
        <taxon>Chlorophyta</taxon>
        <taxon>core chlorophytes</taxon>
        <taxon>Chlorophyceae</taxon>
        <taxon>CS clade</taxon>
        <taxon>Chlamydomonadales</taxon>
        <taxon>Dunaliellaceae</taxon>
        <taxon>Dunaliella</taxon>
    </lineage>
</organism>
<dbReference type="InterPro" id="IPR050600">
    <property type="entry name" value="SETD3_SETD6_MTase"/>
</dbReference>
<feature type="compositionally biased region" description="Polar residues" evidence="4">
    <location>
        <begin position="539"/>
        <end position="555"/>
    </location>
</feature>
<evidence type="ECO:0000256" key="3">
    <source>
        <dbReference type="ARBA" id="ARBA00022691"/>
    </source>
</evidence>
<name>A0ABQ7GY26_DUNSA</name>
<gene>
    <name evidence="6" type="ORF">DUNSADRAFT_580</name>
</gene>
<feature type="domain" description="SET" evidence="5">
    <location>
        <begin position="122"/>
        <end position="394"/>
    </location>
</feature>
<feature type="compositionally biased region" description="Low complexity" evidence="4">
    <location>
        <begin position="219"/>
        <end position="235"/>
    </location>
</feature>
<dbReference type="Pfam" id="PF00856">
    <property type="entry name" value="SET"/>
    <property type="match status" value="1"/>
</dbReference>
<evidence type="ECO:0000256" key="2">
    <source>
        <dbReference type="ARBA" id="ARBA00022679"/>
    </source>
</evidence>
<dbReference type="PANTHER" id="PTHR13271:SF154">
    <property type="entry name" value="GRIP DOMAIN-CONTAINING PROTEIN"/>
    <property type="match status" value="1"/>
</dbReference>
<dbReference type="InterPro" id="IPR036464">
    <property type="entry name" value="Rubisco_LSMT_subst-bd_sf"/>
</dbReference>
<dbReference type="Gene3D" id="3.90.1420.10">
    <property type="entry name" value="Rubisco LSMT, substrate-binding domain"/>
    <property type="match status" value="1"/>
</dbReference>
<proteinExistence type="predicted"/>
<dbReference type="EMBL" id="MU069541">
    <property type="protein sequence ID" value="KAF5839509.1"/>
    <property type="molecule type" value="Genomic_DNA"/>
</dbReference>
<dbReference type="Gene3D" id="3.90.1410.10">
    <property type="entry name" value="set domain protein methyltransferase, domain 1"/>
    <property type="match status" value="1"/>
</dbReference>
<reference evidence="6" key="1">
    <citation type="submission" date="2017-08" db="EMBL/GenBank/DDBJ databases">
        <authorList>
            <person name="Polle J.E."/>
            <person name="Barry K."/>
            <person name="Cushman J."/>
            <person name="Schmutz J."/>
            <person name="Tran D."/>
            <person name="Hathwaick L.T."/>
            <person name="Yim W.C."/>
            <person name="Jenkins J."/>
            <person name="Mckie-Krisberg Z.M."/>
            <person name="Prochnik S."/>
            <person name="Lindquist E."/>
            <person name="Dockter R.B."/>
            <person name="Adam C."/>
            <person name="Molina H."/>
            <person name="Bunkerborg J."/>
            <person name="Jin E."/>
            <person name="Buchheim M."/>
            <person name="Magnuson J."/>
        </authorList>
    </citation>
    <scope>NUCLEOTIDE SEQUENCE</scope>
    <source>
        <strain evidence="6">CCAP 19/18</strain>
    </source>
</reference>
<keyword evidence="1" id="KW-0489">Methyltransferase</keyword>
<comment type="caution">
    <text evidence="6">The sequence shown here is derived from an EMBL/GenBank/DDBJ whole genome shotgun (WGS) entry which is preliminary data.</text>
</comment>
<evidence type="ECO:0000256" key="4">
    <source>
        <dbReference type="SAM" id="MobiDB-lite"/>
    </source>
</evidence>
<feature type="region of interest" description="Disordered" evidence="4">
    <location>
        <begin position="210"/>
        <end position="244"/>
    </location>
</feature>
<dbReference type="InterPro" id="IPR015353">
    <property type="entry name" value="Rubisco_LSMT_subst-bd"/>
</dbReference>
<dbReference type="Pfam" id="PF09273">
    <property type="entry name" value="Rubis-subs-bind"/>
    <property type="match status" value="1"/>
</dbReference>
<keyword evidence="2" id="KW-0808">Transferase</keyword>
<sequence>MRDRRKGMSTSQHIACLSCQTLYSTIICNFCRFSIFFVPDLLRVTITINTRAEITHGSMLASRSRAHGGLISTRGRKRIECKAIFLQQLSSLFQGKRTEQQSFGNVSSHMLAWYLQRGLQPGPLELKDCGAEGRGLVASTRIKRGQRIVHVPSQTIITSKVAVECSSLKPLLQQQQQQQRQGEVELPAWSLLALFLAELRYWGAQAQLHSRTEKDNNNSDNMGSQRSSDSSNGSDRGSHGRGVPSGMSEWLPYLEALPDDPGTVLSWPRQQVQGLLQGSPLLTKALSITNGVAASFEQLHPIIKQAEQEGLIPEKALDKEGIFWAFGILLSRLVRLSGKDDEEALVPWADFLNHSPHVGCHLDWDSAADGGQGAVVLYADTDYQAGQQVYISYGERTAGQLLLSYGFCPNPSTHPHEAYLLQLGMREADPLYAVKARALSKRGFDPDGPEWPLKLDGLPAGIVAWAAFRAAGSAQTSEAEIEALATMLFGEPSGRASSPSALAGPLPYEDLGLQELGAMCGALLKGYPTSMEQDRATASGATSGKSQQPPGSQVQERQRCTAAIRVVERQILARTQFIASSQARAIRKSGRR</sequence>
<evidence type="ECO:0000259" key="5">
    <source>
        <dbReference type="PROSITE" id="PS50280"/>
    </source>
</evidence>
<protein>
    <recommendedName>
        <fullName evidence="5">SET domain-containing protein</fullName>
    </recommendedName>
</protein>
<dbReference type="SUPFAM" id="SSF82199">
    <property type="entry name" value="SET domain"/>
    <property type="match status" value="1"/>
</dbReference>
<accession>A0ABQ7GY26</accession>
<dbReference type="InterPro" id="IPR046341">
    <property type="entry name" value="SET_dom_sf"/>
</dbReference>
<keyword evidence="3" id="KW-0949">S-adenosyl-L-methionine</keyword>
<dbReference type="InterPro" id="IPR001214">
    <property type="entry name" value="SET_dom"/>
</dbReference>
<dbReference type="PANTHER" id="PTHR13271">
    <property type="entry name" value="UNCHARACTERIZED PUTATIVE METHYLTRANSFERASE"/>
    <property type="match status" value="1"/>
</dbReference>
<evidence type="ECO:0000313" key="7">
    <source>
        <dbReference type="Proteomes" id="UP000815325"/>
    </source>
</evidence>
<dbReference type="Proteomes" id="UP000815325">
    <property type="component" value="Unassembled WGS sequence"/>
</dbReference>
<keyword evidence="7" id="KW-1185">Reference proteome</keyword>
<dbReference type="SUPFAM" id="SSF81822">
    <property type="entry name" value="RuBisCo LSMT C-terminal, substrate-binding domain"/>
    <property type="match status" value="1"/>
</dbReference>
<feature type="region of interest" description="Disordered" evidence="4">
    <location>
        <begin position="531"/>
        <end position="557"/>
    </location>
</feature>
<evidence type="ECO:0000256" key="1">
    <source>
        <dbReference type="ARBA" id="ARBA00022603"/>
    </source>
</evidence>